<dbReference type="Proteomes" id="UP000268014">
    <property type="component" value="Unassembled WGS sequence"/>
</dbReference>
<evidence type="ECO:0000313" key="3">
    <source>
        <dbReference type="WBParaSite" id="HPLM_0002185501-mRNA-1"/>
    </source>
</evidence>
<evidence type="ECO:0000313" key="1">
    <source>
        <dbReference type="EMBL" id="VDO93020.1"/>
    </source>
</evidence>
<dbReference type="EMBL" id="UZAF01024314">
    <property type="protein sequence ID" value="VDO93020.1"/>
    <property type="molecule type" value="Genomic_DNA"/>
</dbReference>
<dbReference type="WBParaSite" id="HPLM_0002185501-mRNA-1">
    <property type="protein sequence ID" value="HPLM_0002185501-mRNA-1"/>
    <property type="gene ID" value="HPLM_0002185501"/>
</dbReference>
<sequence>MRAEDAPYSVKHCNQCLSLREFVEKKEELHGILDASKKASLAQSELQPKALIKTHDKLETIKEFKTGLRRYLYKLQKVSDRENRPNYPMPPAHERQLYGRGFPTLPREARNLNPHPDREFHEEMLNNMLVSFNIVSF</sequence>
<name>A0A0N4XBW0_HAEPC</name>
<evidence type="ECO:0000313" key="2">
    <source>
        <dbReference type="Proteomes" id="UP000268014"/>
    </source>
</evidence>
<gene>
    <name evidence="1" type="ORF">HPLM_LOCUS21844</name>
</gene>
<accession>A0A0N4XBW0</accession>
<dbReference type="AlphaFoldDB" id="A0A0N4XBW0"/>
<proteinExistence type="predicted"/>
<protein>
    <submittedName>
        <fullName evidence="1 3">Uncharacterized protein</fullName>
    </submittedName>
</protein>
<reference evidence="3" key="1">
    <citation type="submission" date="2017-02" db="UniProtKB">
        <authorList>
            <consortium name="WormBaseParasite"/>
        </authorList>
    </citation>
    <scope>IDENTIFICATION</scope>
</reference>
<keyword evidence="2" id="KW-1185">Reference proteome</keyword>
<organism evidence="3">
    <name type="scientific">Haemonchus placei</name>
    <name type="common">Barber's pole worm</name>
    <dbReference type="NCBI Taxonomy" id="6290"/>
    <lineage>
        <taxon>Eukaryota</taxon>
        <taxon>Metazoa</taxon>
        <taxon>Ecdysozoa</taxon>
        <taxon>Nematoda</taxon>
        <taxon>Chromadorea</taxon>
        <taxon>Rhabditida</taxon>
        <taxon>Rhabditina</taxon>
        <taxon>Rhabditomorpha</taxon>
        <taxon>Strongyloidea</taxon>
        <taxon>Trichostrongylidae</taxon>
        <taxon>Haemonchus</taxon>
    </lineage>
</organism>
<reference evidence="1 2" key="2">
    <citation type="submission" date="2018-11" db="EMBL/GenBank/DDBJ databases">
        <authorList>
            <consortium name="Pathogen Informatics"/>
        </authorList>
    </citation>
    <scope>NUCLEOTIDE SEQUENCE [LARGE SCALE GENOMIC DNA]</scope>
    <source>
        <strain evidence="1 2">MHpl1</strain>
    </source>
</reference>